<evidence type="ECO:0000313" key="2">
    <source>
        <dbReference type="EMBL" id="CAH1800043.1"/>
    </source>
</evidence>
<proteinExistence type="predicted"/>
<reference evidence="2" key="1">
    <citation type="submission" date="2022-03" db="EMBL/GenBank/DDBJ databases">
        <authorList>
            <person name="Martin C."/>
        </authorList>
    </citation>
    <scope>NUCLEOTIDE SEQUENCE</scope>
</reference>
<organism evidence="2 3">
    <name type="scientific">Owenia fusiformis</name>
    <name type="common">Polychaete worm</name>
    <dbReference type="NCBI Taxonomy" id="6347"/>
    <lineage>
        <taxon>Eukaryota</taxon>
        <taxon>Metazoa</taxon>
        <taxon>Spiralia</taxon>
        <taxon>Lophotrochozoa</taxon>
        <taxon>Annelida</taxon>
        <taxon>Polychaeta</taxon>
        <taxon>Sedentaria</taxon>
        <taxon>Canalipalpata</taxon>
        <taxon>Sabellida</taxon>
        <taxon>Oweniida</taxon>
        <taxon>Oweniidae</taxon>
        <taxon>Owenia</taxon>
    </lineage>
</organism>
<dbReference type="EMBL" id="CAIIXF020000011">
    <property type="protein sequence ID" value="CAH1800043.1"/>
    <property type="molecule type" value="Genomic_DNA"/>
</dbReference>
<evidence type="ECO:0000256" key="1">
    <source>
        <dbReference type="SAM" id="MobiDB-lite"/>
    </source>
</evidence>
<dbReference type="AlphaFoldDB" id="A0A8J1TAA4"/>
<comment type="caution">
    <text evidence="2">The sequence shown here is derived from an EMBL/GenBank/DDBJ whole genome shotgun (WGS) entry which is preliminary data.</text>
</comment>
<evidence type="ECO:0000313" key="3">
    <source>
        <dbReference type="Proteomes" id="UP000749559"/>
    </source>
</evidence>
<name>A0A8J1TAA4_OWEFU</name>
<feature type="non-terminal residue" evidence="2">
    <location>
        <position position="131"/>
    </location>
</feature>
<keyword evidence="3" id="KW-1185">Reference proteome</keyword>
<gene>
    <name evidence="2" type="ORF">OFUS_LOCUS23981</name>
</gene>
<dbReference type="Proteomes" id="UP000749559">
    <property type="component" value="Unassembled WGS sequence"/>
</dbReference>
<feature type="compositionally biased region" description="Basic residues" evidence="1">
    <location>
        <begin position="104"/>
        <end position="113"/>
    </location>
</feature>
<sequence length="131" mass="14851">MLEISLKRLKEQRAKFHNVINQNGFDLINITNSGYAAHKISEVFNTNFDKTMAKNSSTLYAVKHKRKLSRVKFEVNEFIVTRNCLFSASTKSGGGTQGREVKQKATKNKYKRRGDHDDDSEDEAVAVQPKG</sequence>
<accession>A0A8J1TAA4</accession>
<protein>
    <submittedName>
        <fullName evidence="2">Uncharacterized protein</fullName>
    </submittedName>
</protein>
<feature type="region of interest" description="Disordered" evidence="1">
    <location>
        <begin position="88"/>
        <end position="131"/>
    </location>
</feature>